<evidence type="ECO:0000256" key="1">
    <source>
        <dbReference type="SAM" id="Phobius"/>
    </source>
</evidence>
<dbReference type="EMBL" id="FUWV01000004">
    <property type="protein sequence ID" value="SJZ52144.1"/>
    <property type="molecule type" value="Genomic_DNA"/>
</dbReference>
<feature type="transmembrane region" description="Helical" evidence="1">
    <location>
        <begin position="6"/>
        <end position="25"/>
    </location>
</feature>
<protein>
    <submittedName>
        <fullName evidence="2">Uncharacterized protein</fullName>
    </submittedName>
</protein>
<dbReference type="Proteomes" id="UP000196365">
    <property type="component" value="Unassembled WGS sequence"/>
</dbReference>
<feature type="transmembrane region" description="Helical" evidence="1">
    <location>
        <begin position="74"/>
        <end position="91"/>
    </location>
</feature>
<dbReference type="AlphaFoldDB" id="A0A1T4LCA6"/>
<gene>
    <name evidence="2" type="ORF">SAMN02745973_00884</name>
</gene>
<feature type="transmembrane region" description="Helical" evidence="1">
    <location>
        <begin position="32"/>
        <end position="54"/>
    </location>
</feature>
<reference evidence="2 3" key="1">
    <citation type="submission" date="2017-02" db="EMBL/GenBank/DDBJ databases">
        <authorList>
            <person name="Peterson S.W."/>
        </authorList>
    </citation>
    <scope>NUCLEOTIDE SEQUENCE [LARGE SCALE GENOMIC DNA]</scope>
    <source>
        <strain evidence="2 3">DSM 15102</strain>
    </source>
</reference>
<keyword evidence="3" id="KW-1185">Reference proteome</keyword>
<proteinExistence type="predicted"/>
<dbReference type="RefSeq" id="WP_087678356.1">
    <property type="nucleotide sequence ID" value="NZ_FUWV01000004.1"/>
</dbReference>
<sequence length="107" mass="12251">MVFYLIPLFFIDLFLLFAALKSFVISSIEQNLLYRLVGSISIGLYAFLSCEVVLDMIQYYYSISILNVLSGTPFYAISVAIFMGICVFWNGEDWVKGYVLSLQKQDE</sequence>
<keyword evidence="1" id="KW-1133">Transmembrane helix</keyword>
<keyword evidence="1" id="KW-0472">Membrane</keyword>
<accession>A0A1T4LCA6</accession>
<name>A0A1T4LCA6_9FIRM</name>
<evidence type="ECO:0000313" key="3">
    <source>
        <dbReference type="Proteomes" id="UP000196365"/>
    </source>
</evidence>
<evidence type="ECO:0000313" key="2">
    <source>
        <dbReference type="EMBL" id="SJZ52144.1"/>
    </source>
</evidence>
<organism evidence="2 3">
    <name type="scientific">Garciella nitratireducens DSM 15102</name>
    <dbReference type="NCBI Taxonomy" id="1121911"/>
    <lineage>
        <taxon>Bacteria</taxon>
        <taxon>Bacillati</taxon>
        <taxon>Bacillota</taxon>
        <taxon>Clostridia</taxon>
        <taxon>Eubacteriales</taxon>
        <taxon>Eubacteriaceae</taxon>
        <taxon>Garciella</taxon>
    </lineage>
</organism>
<keyword evidence="1" id="KW-0812">Transmembrane</keyword>